<evidence type="ECO:0000313" key="6">
    <source>
        <dbReference type="Proteomes" id="UP001589688"/>
    </source>
</evidence>
<proteinExistence type="predicted"/>
<feature type="signal peptide" evidence="3">
    <location>
        <begin position="1"/>
        <end position="19"/>
    </location>
</feature>
<dbReference type="InterPro" id="IPR017969">
    <property type="entry name" value="Heavy-metal-associated_CS"/>
</dbReference>
<dbReference type="PANTHER" id="PTHR46594:SF4">
    <property type="entry name" value="P-TYPE CATION-TRANSPORTING ATPASE"/>
    <property type="match status" value="1"/>
</dbReference>
<protein>
    <submittedName>
        <fullName evidence="5">Heavy-metal-associated domain-containing protein</fullName>
    </submittedName>
</protein>
<name>A0ABV5ZK44_9BACT</name>
<dbReference type="InterPro" id="IPR036163">
    <property type="entry name" value="HMA_dom_sf"/>
</dbReference>
<dbReference type="PANTHER" id="PTHR46594">
    <property type="entry name" value="P-TYPE CATION-TRANSPORTING ATPASE"/>
    <property type="match status" value="1"/>
</dbReference>
<evidence type="ECO:0000313" key="5">
    <source>
        <dbReference type="EMBL" id="MFB9896554.1"/>
    </source>
</evidence>
<dbReference type="EMBL" id="JBHLZF010000001">
    <property type="protein sequence ID" value="MFB9896554.1"/>
    <property type="molecule type" value="Genomic_DNA"/>
</dbReference>
<dbReference type="SUPFAM" id="SSF55008">
    <property type="entry name" value="HMA, heavy metal-associated domain"/>
    <property type="match status" value="1"/>
</dbReference>
<gene>
    <name evidence="5" type="ORF">ACFFK8_01620</name>
</gene>
<dbReference type="Pfam" id="PF00403">
    <property type="entry name" value="HMA"/>
    <property type="match status" value="1"/>
</dbReference>
<dbReference type="RefSeq" id="WP_005846239.1">
    <property type="nucleotide sequence ID" value="NZ_JADU01000011.1"/>
</dbReference>
<evidence type="ECO:0000259" key="4">
    <source>
        <dbReference type="PROSITE" id="PS50846"/>
    </source>
</evidence>
<feature type="chain" id="PRO_5046201312" evidence="3">
    <location>
        <begin position="20"/>
        <end position="134"/>
    </location>
</feature>
<dbReference type="Gene3D" id="3.30.70.100">
    <property type="match status" value="1"/>
</dbReference>
<dbReference type="PROSITE" id="PS50846">
    <property type="entry name" value="HMA_2"/>
    <property type="match status" value="1"/>
</dbReference>
<keyword evidence="3" id="KW-0732">Signal</keyword>
<dbReference type="Proteomes" id="UP001589688">
    <property type="component" value="Unassembled WGS sequence"/>
</dbReference>
<dbReference type="PROSITE" id="PS01047">
    <property type="entry name" value="HMA_1"/>
    <property type="match status" value="1"/>
</dbReference>
<sequence length="134" mass="14621">MRKIVMMMLVTMFAMNVLAENVKFKVSNMHCQNCANRVEKALKANKAVSEVKVNLECKAVSVSYDAAKTNVEALQKALTDAKFEAKVATSCDKKEGCKHEGKGGEHKCSKKEKQQKAGEHKCGAGGCGHDKESK</sequence>
<evidence type="ECO:0000256" key="1">
    <source>
        <dbReference type="ARBA" id="ARBA00022723"/>
    </source>
</evidence>
<keyword evidence="6" id="KW-1185">Reference proteome</keyword>
<feature type="domain" description="HMA" evidence="4">
    <location>
        <begin position="20"/>
        <end position="86"/>
    </location>
</feature>
<evidence type="ECO:0000256" key="2">
    <source>
        <dbReference type="SAM" id="MobiDB-lite"/>
    </source>
</evidence>
<keyword evidence="1" id="KW-0479">Metal-binding</keyword>
<evidence type="ECO:0000256" key="3">
    <source>
        <dbReference type="SAM" id="SignalP"/>
    </source>
</evidence>
<reference evidence="5 6" key="1">
    <citation type="submission" date="2024-09" db="EMBL/GenBank/DDBJ databases">
        <authorList>
            <person name="Sun Q."/>
            <person name="Mori K."/>
        </authorList>
    </citation>
    <scope>NUCLEOTIDE SEQUENCE [LARGE SCALE GENOMIC DNA]</scope>
    <source>
        <strain evidence="5 6">ATCC 51272</strain>
    </source>
</reference>
<dbReference type="CDD" id="cd00371">
    <property type="entry name" value="HMA"/>
    <property type="match status" value="1"/>
</dbReference>
<dbReference type="InterPro" id="IPR006121">
    <property type="entry name" value="HMA_dom"/>
</dbReference>
<feature type="region of interest" description="Disordered" evidence="2">
    <location>
        <begin position="94"/>
        <end position="134"/>
    </location>
</feature>
<organism evidence="5 6">
    <name type="scientific">Hallella seregens ATCC 51272</name>
    <dbReference type="NCBI Taxonomy" id="1336250"/>
    <lineage>
        <taxon>Bacteria</taxon>
        <taxon>Pseudomonadati</taxon>
        <taxon>Bacteroidota</taxon>
        <taxon>Bacteroidia</taxon>
        <taxon>Bacteroidales</taxon>
        <taxon>Prevotellaceae</taxon>
        <taxon>Hallella</taxon>
    </lineage>
</organism>
<accession>A0ABV5ZK44</accession>
<comment type="caution">
    <text evidence="5">The sequence shown here is derived from an EMBL/GenBank/DDBJ whole genome shotgun (WGS) entry which is preliminary data.</text>
</comment>